<dbReference type="AlphaFoldDB" id="A0A0R3RHX8"/>
<proteinExistence type="predicted"/>
<evidence type="ECO:0000313" key="3">
    <source>
        <dbReference type="Proteomes" id="UP000050640"/>
    </source>
</evidence>
<dbReference type="InterPro" id="IPR039278">
    <property type="entry name" value="Red1"/>
</dbReference>
<protein>
    <submittedName>
        <fullName evidence="4">Zf-C3H1 domain-containing protein</fullName>
    </submittedName>
</protein>
<dbReference type="GO" id="GO:0005634">
    <property type="term" value="C:nucleus"/>
    <property type="evidence" value="ECO:0007669"/>
    <property type="project" value="TreeGrafter"/>
</dbReference>
<keyword evidence="3" id="KW-1185">Reference proteome</keyword>
<feature type="domain" description="Putative zinc-finger" evidence="2">
    <location>
        <begin position="691"/>
        <end position="709"/>
    </location>
</feature>
<dbReference type="WBParaSite" id="EEL_0000108001-mRNA-1">
    <property type="protein sequence ID" value="EEL_0000108001-mRNA-1"/>
    <property type="gene ID" value="EEL_0000108001"/>
</dbReference>
<name>A0A0R3RHX8_9BILA</name>
<organism evidence="3 4">
    <name type="scientific">Elaeophora elaphi</name>
    <dbReference type="NCBI Taxonomy" id="1147741"/>
    <lineage>
        <taxon>Eukaryota</taxon>
        <taxon>Metazoa</taxon>
        <taxon>Ecdysozoa</taxon>
        <taxon>Nematoda</taxon>
        <taxon>Chromadorea</taxon>
        <taxon>Rhabditida</taxon>
        <taxon>Spirurina</taxon>
        <taxon>Spiruromorpha</taxon>
        <taxon>Filarioidea</taxon>
        <taxon>Onchocercidae</taxon>
        <taxon>Elaeophora</taxon>
    </lineage>
</organism>
<dbReference type="PANTHER" id="PTHR21563">
    <property type="entry name" value="ZINC FINGER C3H1 DOMAIN-CONTAINING PROTEIN"/>
    <property type="match status" value="1"/>
</dbReference>
<dbReference type="GO" id="GO:0000178">
    <property type="term" value="C:exosome (RNase complex)"/>
    <property type="evidence" value="ECO:0007669"/>
    <property type="project" value="TreeGrafter"/>
</dbReference>
<dbReference type="Pfam" id="PF10650">
    <property type="entry name" value="zf-C3H1"/>
    <property type="match status" value="1"/>
</dbReference>
<reference evidence="4" key="1">
    <citation type="submission" date="2017-02" db="UniProtKB">
        <authorList>
            <consortium name="WormBaseParasite"/>
        </authorList>
    </citation>
    <scope>IDENTIFICATION</scope>
</reference>
<evidence type="ECO:0000256" key="1">
    <source>
        <dbReference type="SAM" id="MobiDB-lite"/>
    </source>
</evidence>
<feature type="region of interest" description="Disordered" evidence="1">
    <location>
        <begin position="222"/>
        <end position="262"/>
    </location>
</feature>
<feature type="compositionally biased region" description="Low complexity" evidence="1">
    <location>
        <begin position="570"/>
        <end position="580"/>
    </location>
</feature>
<dbReference type="PANTHER" id="PTHR21563:SF3">
    <property type="entry name" value="ZINC FINGER C3H1 DOMAIN-CONTAINING PROTEIN"/>
    <property type="match status" value="1"/>
</dbReference>
<accession>A0A0R3RHX8</accession>
<evidence type="ECO:0000259" key="2">
    <source>
        <dbReference type="Pfam" id="PF10650"/>
    </source>
</evidence>
<evidence type="ECO:0000313" key="4">
    <source>
        <dbReference type="WBParaSite" id="EEL_0000108001-mRNA-1"/>
    </source>
</evidence>
<dbReference type="InterPro" id="IPR019607">
    <property type="entry name" value="Putative_zinc-finger_domain"/>
</dbReference>
<feature type="compositionally biased region" description="Basic and acidic residues" evidence="1">
    <location>
        <begin position="539"/>
        <end position="548"/>
    </location>
</feature>
<feature type="region of interest" description="Disordered" evidence="1">
    <location>
        <begin position="279"/>
        <end position="360"/>
    </location>
</feature>
<dbReference type="Proteomes" id="UP000050640">
    <property type="component" value="Unplaced"/>
</dbReference>
<feature type="region of interest" description="Disordered" evidence="1">
    <location>
        <begin position="527"/>
        <end position="580"/>
    </location>
</feature>
<sequence length="811" mass="93477">MYSNCRNASTEIRPRGYVSSASVEEEREREVDRIIREVQETRDRSKFTTILSSDDENALRLTVLNTSKDKRFVQRPTSHEAEEGEIIDTCVIPRIQQIKVHSSSRQNWVQLKRKQNNRFQKYSDVQNRIKNRKLHDASVPLKVTVRNDNASGHSFCFLNHQQKVAAPTSGVEMMETTVKQFENPFEEQLHRLRLRVEASKFSKKVENLGDNYEQVGMDIVDSDRDSRSRSSPTSPLVDAVVVRPHDVQSRNEIPSDGADNEEDVDQLRAELLEQIMQKKNDKKRKSLEPTLEEGELSSTNSEEQATHGSKEGPSSSYRSETHCSKRFKNVIEQNRKSMVDRKRSRKDSLSSGTDDGGQDCRIKLSRKKEKFQGTIPKRLHWKARNEFSDMSRTEERKAEDWERMINVEKKMLKDIERKLRHRDDQKCVTRRKRDSFLERANRCAHQLGVLEAEMEVLRCNQEKVKGRLSYLERQLSKAQFEEDDEKAERKIYGKESKRNERLLEETESIKNLSKDVGHSYDPIEITVESKNDAGGSKTTDAHVLEHSEPSNTTMAMDDFDDRDDVSRPASSSSGSHHSSIDILGDSDIIELSDSSDSMNGLITAMRELEQEELEANFIAEAATVVNPNVCHESQQEERKTNRTVALSEKDIEELKNNPLIMFNGYRISPTFPYRLIAHRAVSNKLDPLKPLCYYELLGRCADSTCSMQHEEDYLLSDEELICSVLAYCPNLCPPKKMFSEYAREILKEHQAKPVGEIIEDMLRSLPDTERRIRVCEMATKSEPQSKWSSKGHFVIVFGKLQFARVLNYLIQ</sequence>
<dbReference type="STRING" id="1147741.A0A0R3RHX8"/>